<proteinExistence type="predicted"/>
<keyword evidence="2" id="KW-1185">Reference proteome</keyword>
<organism evidence="1 2">
    <name type="scientific">Rahnella ecdela</name>
    <dbReference type="NCBI Taxonomy" id="2816250"/>
    <lineage>
        <taxon>Bacteria</taxon>
        <taxon>Pseudomonadati</taxon>
        <taxon>Pseudomonadota</taxon>
        <taxon>Gammaproteobacteria</taxon>
        <taxon>Enterobacterales</taxon>
        <taxon>Yersiniaceae</taxon>
        <taxon>Rahnella</taxon>
    </lineage>
</organism>
<protein>
    <submittedName>
        <fullName evidence="1">DUF1471 domain-containing protein</fullName>
    </submittedName>
</protein>
<evidence type="ECO:0000313" key="2">
    <source>
        <dbReference type="Proteomes" id="UP000739284"/>
    </source>
</evidence>
<name>A0ABS6LBC6_9GAMM</name>
<comment type="caution">
    <text evidence="1">The sequence shown here is derived from an EMBL/GenBank/DDBJ whole genome shotgun (WGS) entry which is preliminary data.</text>
</comment>
<dbReference type="EMBL" id="JAFMOY010000103">
    <property type="protein sequence ID" value="MBU9843887.1"/>
    <property type="molecule type" value="Genomic_DNA"/>
</dbReference>
<dbReference type="Proteomes" id="UP000739284">
    <property type="component" value="Unassembled WGS sequence"/>
</dbReference>
<gene>
    <name evidence="1" type="ORF">J1784_02455</name>
</gene>
<dbReference type="RefSeq" id="WP_217147875.1">
    <property type="nucleotide sequence ID" value="NZ_JAFMOY010000103.1"/>
</dbReference>
<sequence length="86" mass="9683">MKTLIRDVIAIFTRRPHGPVMVKQDLTEAEKAALMPVRSFSLGWISTVEELEREVARETCESGAAGYLISDFEQGRFIHARATLYA</sequence>
<reference evidence="1 2" key="1">
    <citation type="submission" date="2021-03" db="EMBL/GenBank/DDBJ databases">
        <title>Five novel Rahnella species.</title>
        <authorList>
            <person name="Brady C."/>
            <person name="Asselin J."/>
            <person name="Beer S."/>
            <person name="Bruberg M.B."/>
            <person name="Crampton B."/>
            <person name="Venter S."/>
            <person name="Arnold D."/>
            <person name="Denman S."/>
        </authorList>
    </citation>
    <scope>NUCLEOTIDE SEQUENCE [LARGE SCALE GENOMIC DNA]</scope>
    <source>
        <strain evidence="1 2">FRB 231</strain>
    </source>
</reference>
<evidence type="ECO:0000313" key="1">
    <source>
        <dbReference type="EMBL" id="MBU9843887.1"/>
    </source>
</evidence>
<accession>A0ABS6LBC6</accession>